<keyword evidence="3" id="KW-0106">Calcium</keyword>
<dbReference type="CDD" id="cd21505">
    <property type="entry name" value="PPP2R3C"/>
    <property type="match status" value="1"/>
</dbReference>
<dbReference type="PANTHER" id="PTHR12085">
    <property type="entry name" value="SERINE/THREONINE-PROTEIN PHOSPHATASE 2A REGULATORY SUBUNIT B'' SUBUNIT GAMMA"/>
    <property type="match status" value="1"/>
</dbReference>
<dbReference type="GO" id="GO:0005737">
    <property type="term" value="C:cytoplasm"/>
    <property type="evidence" value="ECO:0007669"/>
    <property type="project" value="UniProtKB-SubCell"/>
</dbReference>
<accession>A0A507EF27</accession>
<dbReference type="GO" id="GO:0000226">
    <property type="term" value="P:microtubule cytoskeleton organization"/>
    <property type="evidence" value="ECO:0007669"/>
    <property type="project" value="TreeGrafter"/>
</dbReference>
<comment type="subcellular location">
    <subcellularLocation>
        <location evidence="1">Cytoplasm</location>
    </subcellularLocation>
</comment>
<evidence type="ECO:0000256" key="3">
    <source>
        <dbReference type="ARBA" id="ARBA00022837"/>
    </source>
</evidence>
<evidence type="ECO:0000313" key="6">
    <source>
        <dbReference type="Proteomes" id="UP000318582"/>
    </source>
</evidence>
<evidence type="ECO:0000256" key="2">
    <source>
        <dbReference type="ARBA" id="ARBA00022490"/>
    </source>
</evidence>
<name>A0A507EF27_9FUNG</name>
<evidence type="ECO:0000256" key="4">
    <source>
        <dbReference type="SAM" id="MobiDB-lite"/>
    </source>
</evidence>
<sequence length="438" mass="50062">MTGSVNWQQALSRYVAAAPSQPPKQHAQETAAEIGTGQQPRADSAHRSHTSIPRFYTKRTPKESPLSQKLERATYARFVQSRRSSLPSNDELDYLWETLLEATAEGGSDEERRIDFVEFQQIQQLVPKKFQSFFAPSIFLQLLQGAEAETIAIVQFFNYVLRKVSLLQARIELGVYDLDCDTYLNEEDIQAYVADLMPALNLETLSSSFHKFYLCTASRKFSFFLDPMRRGKIKIQTILLSPILTELFELREPELPKDFERTNWFSSYSSLRVYGQFLNLDTDRNGMLSREELSNYNGGSLTSVFLDRVFQECQTYGGEMDYRGFLDFVLAMENVQTPESMAYFFRALDINGEGYLDGPTVMFFFKAVVDKMTAMGHESIGIRDVKNEIFDMANPKVDSRISLDDLVRSGVGGTIIKVLSDVEGFWAYESRESFEPQK</sequence>
<dbReference type="GO" id="GO:0030865">
    <property type="term" value="P:cortical cytoskeleton organization"/>
    <property type="evidence" value="ECO:0007669"/>
    <property type="project" value="TreeGrafter"/>
</dbReference>
<dbReference type="AlphaFoldDB" id="A0A507EF27"/>
<comment type="caution">
    <text evidence="5">The sequence shown here is derived from an EMBL/GenBank/DDBJ whole genome shotgun (WGS) entry which is preliminary data.</text>
</comment>
<gene>
    <name evidence="5" type="ORF">PhCBS80983_g00213</name>
</gene>
<evidence type="ECO:0000313" key="5">
    <source>
        <dbReference type="EMBL" id="TPX62819.1"/>
    </source>
</evidence>
<organism evidence="5 6">
    <name type="scientific">Powellomyces hirtus</name>
    <dbReference type="NCBI Taxonomy" id="109895"/>
    <lineage>
        <taxon>Eukaryota</taxon>
        <taxon>Fungi</taxon>
        <taxon>Fungi incertae sedis</taxon>
        <taxon>Chytridiomycota</taxon>
        <taxon>Chytridiomycota incertae sedis</taxon>
        <taxon>Chytridiomycetes</taxon>
        <taxon>Spizellomycetales</taxon>
        <taxon>Powellomycetaceae</taxon>
        <taxon>Powellomyces</taxon>
    </lineage>
</organism>
<dbReference type="InterPro" id="IPR011992">
    <property type="entry name" value="EF-hand-dom_pair"/>
</dbReference>
<dbReference type="InterPro" id="IPR018247">
    <property type="entry name" value="EF_Hand_1_Ca_BS"/>
</dbReference>
<dbReference type="GO" id="GO:0035303">
    <property type="term" value="P:regulation of dephosphorylation"/>
    <property type="evidence" value="ECO:0007669"/>
    <property type="project" value="InterPro"/>
</dbReference>
<dbReference type="PANTHER" id="PTHR12085:SF3">
    <property type="entry name" value="SERINE_THREONINE-PROTEIN PHOSPHATASE 2A REGULATORY SUBUNIT B'' SUBUNIT GAMMA"/>
    <property type="match status" value="1"/>
</dbReference>
<proteinExistence type="predicted"/>
<keyword evidence="2" id="KW-0963">Cytoplasm</keyword>
<keyword evidence="6" id="KW-1185">Reference proteome</keyword>
<feature type="region of interest" description="Disordered" evidence="4">
    <location>
        <begin position="16"/>
        <end position="67"/>
    </location>
</feature>
<dbReference type="Proteomes" id="UP000318582">
    <property type="component" value="Unassembled WGS sequence"/>
</dbReference>
<reference evidence="5 6" key="1">
    <citation type="journal article" date="2019" name="Sci. Rep.">
        <title>Comparative genomics of chytrid fungi reveal insights into the obligate biotrophic and pathogenic lifestyle of Synchytrium endobioticum.</title>
        <authorList>
            <person name="van de Vossenberg B.T.L.H."/>
            <person name="Warris S."/>
            <person name="Nguyen H.D.T."/>
            <person name="van Gent-Pelzer M.P.E."/>
            <person name="Joly D.L."/>
            <person name="van de Geest H.C."/>
            <person name="Bonants P.J.M."/>
            <person name="Smith D.S."/>
            <person name="Levesque C.A."/>
            <person name="van der Lee T.A.J."/>
        </authorList>
    </citation>
    <scope>NUCLEOTIDE SEQUENCE [LARGE SCALE GENOMIC DNA]</scope>
    <source>
        <strain evidence="5 6">CBS 809.83</strain>
    </source>
</reference>
<dbReference type="EMBL" id="QEAQ01000001">
    <property type="protein sequence ID" value="TPX62819.1"/>
    <property type="molecule type" value="Genomic_DNA"/>
</dbReference>
<protein>
    <recommendedName>
        <fullName evidence="7">EF-hand domain-containing protein</fullName>
    </recommendedName>
</protein>
<dbReference type="SUPFAM" id="SSF47473">
    <property type="entry name" value="EF-hand"/>
    <property type="match status" value="1"/>
</dbReference>
<evidence type="ECO:0008006" key="7">
    <source>
        <dbReference type="Google" id="ProtNLM"/>
    </source>
</evidence>
<dbReference type="InterPro" id="IPR039865">
    <property type="entry name" value="PPP2R3C"/>
</dbReference>
<dbReference type="GO" id="GO:0005819">
    <property type="term" value="C:spindle"/>
    <property type="evidence" value="ECO:0007669"/>
    <property type="project" value="TreeGrafter"/>
</dbReference>
<dbReference type="STRING" id="109895.A0A507EF27"/>
<dbReference type="Gene3D" id="1.10.238.10">
    <property type="entry name" value="EF-hand"/>
    <property type="match status" value="1"/>
</dbReference>
<dbReference type="PROSITE" id="PS00018">
    <property type="entry name" value="EF_HAND_1"/>
    <property type="match status" value="1"/>
</dbReference>
<evidence type="ECO:0000256" key="1">
    <source>
        <dbReference type="ARBA" id="ARBA00004496"/>
    </source>
</evidence>